<dbReference type="KEGG" id="vg:55007181"/>
<name>A0A3G3LZJ0_9CAUD</name>
<dbReference type="EMBL" id="MK016495">
    <property type="protein sequence ID" value="AYQ99500.1"/>
    <property type="molecule type" value="Genomic_DNA"/>
</dbReference>
<protein>
    <submittedName>
        <fullName evidence="2">Uncharacterized protein</fullName>
    </submittedName>
</protein>
<organism evidence="2 3">
    <name type="scientific">Microbacterium phage Goodman</name>
    <dbReference type="NCBI Taxonomy" id="2484206"/>
    <lineage>
        <taxon>Viruses</taxon>
        <taxon>Duplodnaviria</taxon>
        <taxon>Heunggongvirae</taxon>
        <taxon>Uroviricota</taxon>
        <taxon>Caudoviricetes</taxon>
        <taxon>Goodmanvirus</taxon>
        <taxon>Goodmanvirus goodman</taxon>
    </lineage>
</organism>
<reference evidence="2 3" key="1">
    <citation type="submission" date="2018-10" db="EMBL/GenBank/DDBJ databases">
        <authorList>
            <person name="Garlena R.A."/>
            <person name="Russell D.A."/>
            <person name="Pope W.H."/>
            <person name="Jacobs-Sera D."/>
            <person name="Hatfull G.F."/>
        </authorList>
    </citation>
    <scope>NUCLEOTIDE SEQUENCE [LARGE SCALE GENOMIC DNA]</scope>
</reference>
<proteinExistence type="predicted"/>
<accession>A0A3G3LZJ0</accession>
<dbReference type="RefSeq" id="YP_009815948.1">
    <property type="nucleotide sequence ID" value="NC_048101.1"/>
</dbReference>
<feature type="region of interest" description="Disordered" evidence="1">
    <location>
        <begin position="1"/>
        <end position="24"/>
    </location>
</feature>
<dbReference type="Proteomes" id="UP000279037">
    <property type="component" value="Segment"/>
</dbReference>
<evidence type="ECO:0000313" key="2">
    <source>
        <dbReference type="EMBL" id="AYQ99500.1"/>
    </source>
</evidence>
<evidence type="ECO:0000256" key="1">
    <source>
        <dbReference type="SAM" id="MobiDB-lite"/>
    </source>
</evidence>
<gene>
    <name evidence="2" type="primary">44</name>
    <name evidence="2" type="ORF">PBI_GOODMAN_44</name>
</gene>
<dbReference type="GeneID" id="55007181"/>
<sequence>MARIHHVKKSAKEHTCSGHGHTIAKGEPYTWAKPGFRTRRPVCRCLKHPFRESDLITGQRAEIVRAKEDCLEAIDNADTPEEVESAVAEFASAAEDYQAMRQEGLDAWENGNSQLEEYVYQAEAICSEVDSWTADEFDEPDQDVFEEDPDASDYENLDEFVEFKRAEHLDEVKDAARDLIEGLDM</sequence>
<keyword evidence="3" id="KW-1185">Reference proteome</keyword>
<evidence type="ECO:0000313" key="3">
    <source>
        <dbReference type="Proteomes" id="UP000279037"/>
    </source>
</evidence>